<sequence length="142" mass="15498">MGETAKKLYRRWLSELWAGNHDVAAELVSEDFAIHHGEIRPGTERELVGPAGLVKLVELGRKPFDELRFTLAVGPIVEGDLLSARWIGNGTYAGDVAGATAAPGTEVEFAGNDILRFRDGRFVAYWVCSDGPWLMKQLGVDG</sequence>
<dbReference type="AlphaFoldDB" id="A0A1H0WLX8"/>
<dbReference type="InterPro" id="IPR009959">
    <property type="entry name" value="Cyclase_SnoaL-like"/>
</dbReference>
<dbReference type="InterPro" id="IPR032710">
    <property type="entry name" value="NTF2-like_dom_sf"/>
</dbReference>
<dbReference type="OrthoDB" id="4153705at2"/>
<dbReference type="Pfam" id="PF07366">
    <property type="entry name" value="SnoaL"/>
    <property type="match status" value="1"/>
</dbReference>
<name>A0A1H0WLX8_9ACTN</name>
<dbReference type="GO" id="GO:0030638">
    <property type="term" value="P:polyketide metabolic process"/>
    <property type="evidence" value="ECO:0007669"/>
    <property type="project" value="InterPro"/>
</dbReference>
<gene>
    <name evidence="1" type="ORF">SAMN04487905_1137</name>
</gene>
<keyword evidence="2" id="KW-1185">Reference proteome</keyword>
<evidence type="ECO:0000313" key="2">
    <source>
        <dbReference type="Proteomes" id="UP000199497"/>
    </source>
</evidence>
<organism evidence="1 2">
    <name type="scientific">Actinopolyspora xinjiangensis</name>
    <dbReference type="NCBI Taxonomy" id="405564"/>
    <lineage>
        <taxon>Bacteria</taxon>
        <taxon>Bacillati</taxon>
        <taxon>Actinomycetota</taxon>
        <taxon>Actinomycetes</taxon>
        <taxon>Actinopolysporales</taxon>
        <taxon>Actinopolysporaceae</taxon>
        <taxon>Actinopolyspora</taxon>
    </lineage>
</organism>
<dbReference type="STRING" id="405564.SAMN04487905_1137"/>
<evidence type="ECO:0000313" key="1">
    <source>
        <dbReference type="EMBL" id="SDP91545.1"/>
    </source>
</evidence>
<dbReference type="Gene3D" id="3.10.450.50">
    <property type="match status" value="1"/>
</dbReference>
<reference evidence="2" key="1">
    <citation type="submission" date="2016-10" db="EMBL/GenBank/DDBJ databases">
        <authorList>
            <person name="Varghese N."/>
            <person name="Submissions S."/>
        </authorList>
    </citation>
    <scope>NUCLEOTIDE SEQUENCE [LARGE SCALE GENOMIC DNA]</scope>
    <source>
        <strain evidence="2">DSM 46732</strain>
    </source>
</reference>
<dbReference type="Proteomes" id="UP000199497">
    <property type="component" value="Unassembled WGS sequence"/>
</dbReference>
<dbReference type="EMBL" id="FNJR01000013">
    <property type="protein sequence ID" value="SDP91545.1"/>
    <property type="molecule type" value="Genomic_DNA"/>
</dbReference>
<protein>
    <submittedName>
        <fullName evidence="1">SnoaL-like polyketide cyclase</fullName>
    </submittedName>
</protein>
<dbReference type="RefSeq" id="WP_092603961.1">
    <property type="nucleotide sequence ID" value="NZ_FNJR01000013.1"/>
</dbReference>
<dbReference type="SUPFAM" id="SSF54427">
    <property type="entry name" value="NTF2-like"/>
    <property type="match status" value="1"/>
</dbReference>
<accession>A0A1H0WLX8</accession>
<proteinExistence type="predicted"/>